<evidence type="ECO:0000313" key="2">
    <source>
        <dbReference type="EMBL" id="EKD12051.1"/>
    </source>
</evidence>
<protein>
    <submittedName>
        <fullName evidence="2">F-box domain containing protein</fullName>
    </submittedName>
</protein>
<proteinExistence type="predicted"/>
<feature type="compositionally biased region" description="Basic residues" evidence="1">
    <location>
        <begin position="1"/>
        <end position="26"/>
    </location>
</feature>
<accession>K1WGS6</accession>
<evidence type="ECO:0000313" key="3">
    <source>
        <dbReference type="Proteomes" id="UP000006753"/>
    </source>
</evidence>
<dbReference type="Proteomes" id="UP000006753">
    <property type="component" value="Unassembled WGS sequence"/>
</dbReference>
<dbReference type="KEGG" id="mbe:MBM_09785"/>
<dbReference type="SUPFAM" id="SSF81383">
    <property type="entry name" value="F-box domain"/>
    <property type="match status" value="1"/>
</dbReference>
<gene>
    <name evidence="2" type="ORF">MBM_09785</name>
</gene>
<name>K1WGS6_MARBU</name>
<dbReference type="HOGENOM" id="CLU_1283488_0_0_1"/>
<feature type="region of interest" description="Disordered" evidence="1">
    <location>
        <begin position="1"/>
        <end position="29"/>
    </location>
</feature>
<dbReference type="EMBL" id="JH921469">
    <property type="protein sequence ID" value="EKD12051.1"/>
    <property type="molecule type" value="Genomic_DNA"/>
</dbReference>
<dbReference type="InParanoid" id="K1WGS6"/>
<sequence>MEHLKRKSEKRKSRYRKQPHFHHRKTEKAISSSSLEVFVKPEREIPSPPSFLVERVPLELQQQIADLLPPSSATALSLTCKRLWVTLQDKHHICEICTAGDKQSLLSLLARDLPDHDNCVRCLRLHPAREWWRPKRPFMPCSSSSARREDDRRVVVRAAAFRMASLKRDQTPECAKHWKLQSFKEANTEELGYNHLRQIQGEYQVINGRVVHREQ</sequence>
<dbReference type="InterPro" id="IPR036047">
    <property type="entry name" value="F-box-like_dom_sf"/>
</dbReference>
<keyword evidence="3" id="KW-1185">Reference proteome</keyword>
<dbReference type="AlphaFoldDB" id="K1WGS6"/>
<evidence type="ECO:0000256" key="1">
    <source>
        <dbReference type="SAM" id="MobiDB-lite"/>
    </source>
</evidence>
<reference evidence="2 3" key="1">
    <citation type="journal article" date="2012" name="BMC Genomics">
        <title>Sequencing the genome of Marssonina brunnea reveals fungus-poplar co-evolution.</title>
        <authorList>
            <person name="Zhu S."/>
            <person name="Cao Y.-Z."/>
            <person name="Jiang C."/>
            <person name="Tan B.-Y."/>
            <person name="Wang Z."/>
            <person name="Feng S."/>
            <person name="Zhang L."/>
            <person name="Su X.-H."/>
            <person name="Brejova B."/>
            <person name="Vinar T."/>
            <person name="Xu M."/>
            <person name="Wang M.-X."/>
            <person name="Zhang S.-G."/>
            <person name="Huang M.-R."/>
            <person name="Wu R."/>
            <person name="Zhou Y."/>
        </authorList>
    </citation>
    <scope>NUCLEOTIDE SEQUENCE [LARGE SCALE GENOMIC DNA]</scope>
    <source>
        <strain evidence="2 3">MB_m1</strain>
    </source>
</reference>
<organism evidence="2 3">
    <name type="scientific">Marssonina brunnea f. sp. multigermtubi (strain MB_m1)</name>
    <name type="common">Marssonina leaf spot fungus</name>
    <dbReference type="NCBI Taxonomy" id="1072389"/>
    <lineage>
        <taxon>Eukaryota</taxon>
        <taxon>Fungi</taxon>
        <taxon>Dikarya</taxon>
        <taxon>Ascomycota</taxon>
        <taxon>Pezizomycotina</taxon>
        <taxon>Leotiomycetes</taxon>
        <taxon>Helotiales</taxon>
        <taxon>Drepanopezizaceae</taxon>
        <taxon>Drepanopeziza</taxon>
    </lineage>
</organism>